<keyword evidence="1" id="KW-0472">Membrane</keyword>
<dbReference type="AlphaFoldDB" id="A0A495EVD0"/>
<comment type="caution">
    <text evidence="3">The sequence shown here is derived from an EMBL/GenBank/DDBJ whole genome shotgun (WGS) entry which is preliminary data.</text>
</comment>
<dbReference type="InterPro" id="IPR028087">
    <property type="entry name" value="Tad_N"/>
</dbReference>
<evidence type="ECO:0000259" key="2">
    <source>
        <dbReference type="Pfam" id="PF13400"/>
    </source>
</evidence>
<dbReference type="Proteomes" id="UP000276055">
    <property type="component" value="Unassembled WGS sequence"/>
</dbReference>
<proteinExistence type="predicted"/>
<evidence type="ECO:0000313" key="4">
    <source>
        <dbReference type="Proteomes" id="UP000276055"/>
    </source>
</evidence>
<evidence type="ECO:0000256" key="1">
    <source>
        <dbReference type="SAM" id="Phobius"/>
    </source>
</evidence>
<accession>A0A495EVD0</accession>
<feature type="transmembrane region" description="Helical" evidence="1">
    <location>
        <begin position="21"/>
        <end position="40"/>
    </location>
</feature>
<evidence type="ECO:0000313" key="3">
    <source>
        <dbReference type="EMBL" id="RKR20553.1"/>
    </source>
</evidence>
<feature type="domain" description="Putative Flp pilus-assembly TadG-like N-terminal" evidence="2">
    <location>
        <begin position="19"/>
        <end position="66"/>
    </location>
</feature>
<gene>
    <name evidence="3" type="ORF">C8D78_1191</name>
</gene>
<sequence length="344" mass="34908">MPRLRGILKNTRGKESERGAAGVLVAVLMLVLIGAGALAVDTGEIYAEEAQLQNAADAGALAVAQRCHAAGTCTVSQALGWARELAGPNSNDGVSAVDSVDLSVPGQVRVVTSTLGTDGAGFLTKLFASALNAPPATVRTGAAASWAAPTSGSGFPLAISDNCYNLSGAVATGDVQRISYKPGGTCTGPSGTQIPGGWGWLDRSSPCVAVTATGNNQVGSNPGNSPPGDCNTILGGWITTILAGGDVKVAFPVFDDATNQGQNGTFHVIGYATFKMWGWKFGNNGNYEFRDTAGDPNMTSALACSGGNDRCIIGQFVKFETINSTGNSSGGGTDLGTVDIKLIK</sequence>
<keyword evidence="1" id="KW-1133">Transmembrane helix</keyword>
<name>A0A495EVD0_9MICC</name>
<dbReference type="EMBL" id="RBIR01000002">
    <property type="protein sequence ID" value="RKR20553.1"/>
    <property type="molecule type" value="Genomic_DNA"/>
</dbReference>
<reference evidence="3 4" key="1">
    <citation type="submission" date="2018-10" db="EMBL/GenBank/DDBJ databases">
        <title>Genomic Encyclopedia of Type Strains, Phase IV (KMG-IV): sequencing the most valuable type-strain genomes for metagenomic binning, comparative biology and taxonomic classification.</title>
        <authorList>
            <person name="Goeker M."/>
        </authorList>
    </citation>
    <scope>NUCLEOTIDE SEQUENCE [LARGE SCALE GENOMIC DNA]</scope>
    <source>
        <strain evidence="3 4">DSM 25586</strain>
    </source>
</reference>
<protein>
    <submittedName>
        <fullName evidence="3">Flp pilus assembly protein TadG</fullName>
    </submittedName>
</protein>
<dbReference type="Pfam" id="PF13400">
    <property type="entry name" value="Tad"/>
    <property type="match status" value="1"/>
</dbReference>
<keyword evidence="1" id="KW-0812">Transmembrane</keyword>
<dbReference type="RefSeq" id="WP_120951098.1">
    <property type="nucleotide sequence ID" value="NZ_RBIR01000002.1"/>
</dbReference>
<dbReference type="OrthoDB" id="5187898at2"/>
<organism evidence="3 4">
    <name type="scientific">Arthrobacter oryzae</name>
    <dbReference type="NCBI Taxonomy" id="409290"/>
    <lineage>
        <taxon>Bacteria</taxon>
        <taxon>Bacillati</taxon>
        <taxon>Actinomycetota</taxon>
        <taxon>Actinomycetes</taxon>
        <taxon>Micrococcales</taxon>
        <taxon>Micrococcaceae</taxon>
        <taxon>Arthrobacter</taxon>
    </lineage>
</organism>